<evidence type="ECO:0000313" key="3">
    <source>
        <dbReference type="EMBL" id="HIU98355.1"/>
    </source>
</evidence>
<proteinExistence type="predicted"/>
<feature type="transmembrane region" description="Helical" evidence="2">
    <location>
        <begin position="142"/>
        <end position="168"/>
    </location>
</feature>
<feature type="compositionally biased region" description="Basic and acidic residues" evidence="1">
    <location>
        <begin position="291"/>
        <end position="303"/>
    </location>
</feature>
<dbReference type="EMBL" id="DVOE01000010">
    <property type="protein sequence ID" value="HIU98355.1"/>
    <property type="molecule type" value="Genomic_DNA"/>
</dbReference>
<feature type="transmembrane region" description="Helical" evidence="2">
    <location>
        <begin position="41"/>
        <end position="64"/>
    </location>
</feature>
<protein>
    <submittedName>
        <fullName evidence="3">Uncharacterized protein</fullName>
    </submittedName>
</protein>
<sequence length="338" mass="35374">MKEDKKGTAAAAAEQTAAPAAETEREAPVSKKQSAIAKASFVWTVISMLFAIASGVTLILNHWILAPYSYIMLGFLAGYAVAFVAITIFFIRDVKAGKKQIKNLKKLFGIFKIFTTFVFLVVTAVSMVGVVEAKGLGLWQWIILGAQIAVAGVQLGLKITLLILGAIFKKKGKKYAVRVSTYVNGIRKENGIRTAIQAKMYGTDKAETAPAADKASAAAATQGEELPAPKSGEAAESPAKAPAEEQAKPAKAPATAKSKQAVEKIKLSGQKAREYASKAAAAVAKRIEDAENRAAGKSARADEAPAAQEKPAEKTAAKPRAKTSSKPAGSSGKGGGKK</sequence>
<feature type="transmembrane region" description="Helical" evidence="2">
    <location>
        <begin position="111"/>
        <end position="130"/>
    </location>
</feature>
<evidence type="ECO:0000313" key="4">
    <source>
        <dbReference type="Proteomes" id="UP000886857"/>
    </source>
</evidence>
<evidence type="ECO:0000256" key="1">
    <source>
        <dbReference type="SAM" id="MobiDB-lite"/>
    </source>
</evidence>
<dbReference type="Proteomes" id="UP000886857">
    <property type="component" value="Unassembled WGS sequence"/>
</dbReference>
<organism evidence="3 4">
    <name type="scientific">Candidatus Limadaptatus stercoripullorum</name>
    <dbReference type="NCBI Taxonomy" id="2840846"/>
    <lineage>
        <taxon>Bacteria</taxon>
        <taxon>Bacillati</taxon>
        <taxon>Bacillota</taxon>
        <taxon>Clostridia</taxon>
        <taxon>Eubacteriales</taxon>
        <taxon>Candidatus Limadaptatus</taxon>
    </lineage>
</organism>
<feature type="region of interest" description="Disordered" evidence="1">
    <location>
        <begin position="212"/>
        <end position="264"/>
    </location>
</feature>
<keyword evidence="2" id="KW-0472">Membrane</keyword>
<keyword evidence="2" id="KW-0812">Transmembrane</keyword>
<name>A0A9D1N8R5_9FIRM</name>
<keyword evidence="2" id="KW-1133">Transmembrane helix</keyword>
<evidence type="ECO:0000256" key="2">
    <source>
        <dbReference type="SAM" id="Phobius"/>
    </source>
</evidence>
<reference evidence="3" key="1">
    <citation type="submission" date="2020-10" db="EMBL/GenBank/DDBJ databases">
        <authorList>
            <person name="Gilroy R."/>
        </authorList>
    </citation>
    <scope>NUCLEOTIDE SEQUENCE</scope>
    <source>
        <strain evidence="3">10406</strain>
    </source>
</reference>
<gene>
    <name evidence="3" type="ORF">IAC73_00750</name>
</gene>
<dbReference type="AlphaFoldDB" id="A0A9D1N8R5"/>
<feature type="compositionally biased region" description="Low complexity" evidence="1">
    <location>
        <begin position="249"/>
        <end position="259"/>
    </location>
</feature>
<feature type="compositionally biased region" description="Low complexity" evidence="1">
    <location>
        <begin position="8"/>
        <end position="21"/>
    </location>
</feature>
<feature type="transmembrane region" description="Helical" evidence="2">
    <location>
        <begin position="70"/>
        <end position="91"/>
    </location>
</feature>
<accession>A0A9D1N8R5</accession>
<feature type="region of interest" description="Disordered" evidence="1">
    <location>
        <begin position="1"/>
        <end position="26"/>
    </location>
</feature>
<reference evidence="3" key="2">
    <citation type="journal article" date="2021" name="PeerJ">
        <title>Extensive microbial diversity within the chicken gut microbiome revealed by metagenomics and culture.</title>
        <authorList>
            <person name="Gilroy R."/>
            <person name="Ravi A."/>
            <person name="Getino M."/>
            <person name="Pursley I."/>
            <person name="Horton D.L."/>
            <person name="Alikhan N.F."/>
            <person name="Baker D."/>
            <person name="Gharbi K."/>
            <person name="Hall N."/>
            <person name="Watson M."/>
            <person name="Adriaenssens E.M."/>
            <person name="Foster-Nyarko E."/>
            <person name="Jarju S."/>
            <person name="Secka A."/>
            <person name="Antonio M."/>
            <person name="Oren A."/>
            <person name="Chaudhuri R.R."/>
            <person name="La Ragione R."/>
            <person name="Hildebrand F."/>
            <person name="Pallen M.J."/>
        </authorList>
    </citation>
    <scope>NUCLEOTIDE SEQUENCE</scope>
    <source>
        <strain evidence="3">10406</strain>
    </source>
</reference>
<feature type="region of interest" description="Disordered" evidence="1">
    <location>
        <begin position="291"/>
        <end position="338"/>
    </location>
</feature>
<comment type="caution">
    <text evidence="3">The sequence shown here is derived from an EMBL/GenBank/DDBJ whole genome shotgun (WGS) entry which is preliminary data.</text>
</comment>